<comment type="subcellular location">
    <subcellularLocation>
        <location evidence="1">Nucleus</location>
    </subcellularLocation>
</comment>
<sequence>MGYGRVCPRGCSPPGDTHTPSLQVPELGMRPRCPSPFQPRAGPERTSERETQTAELSLTVVTAVQAVERKVDSHATRLLDLEGRTGVAEKKLIDCEKTATELGNQLESKCAALGTLIQEYGLLQRRLENMENLLKNRNFWILRLPPGRKGEVPKVPVTFDDVSVYFNDKEWEKLEEWQKELYKNVMKGNYESLISLDYAISKPGVLSQIEQGEEPRVRNEQDLEESEMMSDATAAGIRVVIKTEELLPEDSPENPELHGMSGQSEGSFQSPDEEAACESPYGSVSPPRELPGTSLGDPSEYVGDYNEIQRVIVHHGSCTEDGIVIKTEEEEEDDVDEPCSMFSGRSDPPAFPSHEAGLGCEAQCSSKAAPRSLTAARVHKTPSCERDAGEMKPAMAQQQRNRTRERPYICPECRKSFMLKINFVIHQRNHLKEGPYIPFLHAIGILGCIKKSVASRSREVILPLYSALVRPHLEYCVQFWAPQ</sequence>
<evidence type="ECO:0000256" key="3">
    <source>
        <dbReference type="ARBA" id="ARBA00022723"/>
    </source>
</evidence>
<name>A0A8C3LYU1_CHRPC</name>
<keyword evidence="17" id="KW-1185">Reference proteome</keyword>
<feature type="domain" description="KRAB" evidence="14">
    <location>
        <begin position="157"/>
        <end position="228"/>
    </location>
</feature>
<evidence type="ECO:0000256" key="11">
    <source>
        <dbReference type="PROSITE-ProRule" id="PRU00042"/>
    </source>
</evidence>
<reference evidence="16" key="2">
    <citation type="submission" date="2025-09" db="UniProtKB">
        <authorList>
            <consortium name="Ensembl"/>
        </authorList>
    </citation>
    <scope>IDENTIFICATION</scope>
</reference>
<evidence type="ECO:0000256" key="10">
    <source>
        <dbReference type="ARBA" id="ARBA00023242"/>
    </source>
</evidence>
<dbReference type="SUPFAM" id="SSF109640">
    <property type="entry name" value="KRAB domain (Kruppel-associated box)"/>
    <property type="match status" value="1"/>
</dbReference>
<evidence type="ECO:0000259" key="14">
    <source>
        <dbReference type="PROSITE" id="PS50805"/>
    </source>
</evidence>
<dbReference type="GO" id="GO:0001227">
    <property type="term" value="F:DNA-binding transcription repressor activity, RNA polymerase II-specific"/>
    <property type="evidence" value="ECO:0007669"/>
    <property type="project" value="TreeGrafter"/>
</dbReference>
<dbReference type="Proteomes" id="UP000694543">
    <property type="component" value="Unplaced"/>
</dbReference>
<dbReference type="FunFam" id="3.30.160.60:FF:000344">
    <property type="entry name" value="zinc finger protein 90 homolog"/>
    <property type="match status" value="1"/>
</dbReference>
<dbReference type="AlphaFoldDB" id="A0A8C3LYU1"/>
<dbReference type="Ensembl" id="ENSCPIT00010020716.1">
    <property type="protein sequence ID" value="ENSCPIP00010017424.1"/>
    <property type="gene ID" value="ENSCPIG00010013890.1"/>
</dbReference>
<organism evidence="16 17">
    <name type="scientific">Chrysolophus pictus</name>
    <name type="common">Golden pheasant</name>
    <name type="synonym">Phasianus pictus</name>
    <dbReference type="NCBI Taxonomy" id="9089"/>
    <lineage>
        <taxon>Eukaryota</taxon>
        <taxon>Metazoa</taxon>
        <taxon>Chordata</taxon>
        <taxon>Craniata</taxon>
        <taxon>Vertebrata</taxon>
        <taxon>Euteleostomi</taxon>
        <taxon>Archelosauria</taxon>
        <taxon>Archosauria</taxon>
        <taxon>Dinosauria</taxon>
        <taxon>Saurischia</taxon>
        <taxon>Theropoda</taxon>
        <taxon>Coelurosauria</taxon>
        <taxon>Aves</taxon>
        <taxon>Neognathae</taxon>
        <taxon>Galloanserae</taxon>
        <taxon>Galliformes</taxon>
        <taxon>Phasianidae</taxon>
        <taxon>Phasianinae</taxon>
        <taxon>Chrysolophus</taxon>
    </lineage>
</organism>
<evidence type="ECO:0000256" key="9">
    <source>
        <dbReference type="ARBA" id="ARBA00023163"/>
    </source>
</evidence>
<dbReference type="CDD" id="cd07765">
    <property type="entry name" value="KRAB_A-box"/>
    <property type="match status" value="1"/>
</dbReference>
<feature type="region of interest" description="Disordered" evidence="12">
    <location>
        <begin position="26"/>
        <end position="52"/>
    </location>
</feature>
<evidence type="ECO:0000256" key="12">
    <source>
        <dbReference type="SAM" id="MobiDB-lite"/>
    </source>
</evidence>
<dbReference type="InterPro" id="IPR050169">
    <property type="entry name" value="Krueppel_C2H2_ZnF"/>
</dbReference>
<dbReference type="SMART" id="SM00349">
    <property type="entry name" value="KRAB"/>
    <property type="match status" value="1"/>
</dbReference>
<comment type="similarity">
    <text evidence="2">Belongs to the krueppel C2H2-type zinc-finger protein family.</text>
</comment>
<evidence type="ECO:0000256" key="6">
    <source>
        <dbReference type="ARBA" id="ARBA00022833"/>
    </source>
</evidence>
<dbReference type="PROSITE" id="PS00028">
    <property type="entry name" value="ZINC_FINGER_C2H2_1"/>
    <property type="match status" value="1"/>
</dbReference>
<evidence type="ECO:0000256" key="2">
    <source>
        <dbReference type="ARBA" id="ARBA00006991"/>
    </source>
</evidence>
<dbReference type="PANTHER" id="PTHR23232:SF118">
    <property type="entry name" value="ZINC FINGER PROTEIN 746"/>
    <property type="match status" value="1"/>
</dbReference>
<dbReference type="Gene3D" id="6.10.140.140">
    <property type="match status" value="1"/>
</dbReference>
<evidence type="ECO:0000256" key="7">
    <source>
        <dbReference type="ARBA" id="ARBA00023015"/>
    </source>
</evidence>
<dbReference type="Gene3D" id="3.30.160.60">
    <property type="entry name" value="Classic Zinc Finger"/>
    <property type="match status" value="1"/>
</dbReference>
<feature type="region of interest" description="Disordered" evidence="12">
    <location>
        <begin position="382"/>
        <end position="401"/>
    </location>
</feature>
<feature type="domain" description="C2H2-type" evidence="13">
    <location>
        <begin position="408"/>
        <end position="435"/>
    </location>
</feature>
<dbReference type="PROSITE" id="PS50157">
    <property type="entry name" value="ZINC_FINGER_C2H2_2"/>
    <property type="match status" value="1"/>
</dbReference>
<feature type="region of interest" description="Disordered" evidence="12">
    <location>
        <begin position="210"/>
        <end position="231"/>
    </location>
</feature>
<proteinExistence type="inferred from homology"/>
<keyword evidence="10" id="KW-0539">Nucleus</keyword>
<keyword evidence="9" id="KW-0804">Transcription</keyword>
<evidence type="ECO:0000256" key="1">
    <source>
        <dbReference type="ARBA" id="ARBA00004123"/>
    </source>
</evidence>
<feature type="compositionally biased region" description="Polar residues" evidence="12">
    <location>
        <begin position="261"/>
        <end position="270"/>
    </location>
</feature>
<evidence type="ECO:0008006" key="18">
    <source>
        <dbReference type="Google" id="ProtNLM"/>
    </source>
</evidence>
<feature type="region of interest" description="Disordered" evidence="12">
    <location>
        <begin position="1"/>
        <end position="20"/>
    </location>
</feature>
<keyword evidence="8" id="KW-0238">DNA-binding</keyword>
<dbReference type="InterPro" id="IPR036236">
    <property type="entry name" value="Znf_C2H2_sf"/>
</dbReference>
<evidence type="ECO:0000313" key="17">
    <source>
        <dbReference type="Proteomes" id="UP000694543"/>
    </source>
</evidence>
<keyword evidence="7" id="KW-0805">Transcription regulation</keyword>
<keyword evidence="3" id="KW-0479">Metal-binding</keyword>
<evidence type="ECO:0000259" key="15">
    <source>
        <dbReference type="PROSITE" id="PS50806"/>
    </source>
</evidence>
<evidence type="ECO:0000259" key="13">
    <source>
        <dbReference type="PROSITE" id="PS50157"/>
    </source>
</evidence>
<feature type="region of interest" description="Disordered" evidence="12">
    <location>
        <begin position="249"/>
        <end position="300"/>
    </location>
</feature>
<accession>A0A8C3LYU1</accession>
<protein>
    <recommendedName>
        <fullName evidence="18">Zinc finger protein 777</fullName>
    </recommendedName>
</protein>
<dbReference type="GO" id="GO:0003677">
    <property type="term" value="F:DNA binding"/>
    <property type="evidence" value="ECO:0007669"/>
    <property type="project" value="UniProtKB-KW"/>
</dbReference>
<dbReference type="Pfam" id="PF01352">
    <property type="entry name" value="KRAB"/>
    <property type="match status" value="1"/>
</dbReference>
<dbReference type="InterPro" id="IPR001909">
    <property type="entry name" value="KRAB"/>
</dbReference>
<dbReference type="PANTHER" id="PTHR23232">
    <property type="entry name" value="KRAB DOMAIN C2H2 ZINC FINGER"/>
    <property type="match status" value="1"/>
</dbReference>
<evidence type="ECO:0000256" key="4">
    <source>
        <dbReference type="ARBA" id="ARBA00022737"/>
    </source>
</evidence>
<reference evidence="16" key="1">
    <citation type="submission" date="2025-08" db="UniProtKB">
        <authorList>
            <consortium name="Ensembl"/>
        </authorList>
    </citation>
    <scope>IDENTIFICATION</scope>
</reference>
<keyword evidence="5 11" id="KW-0863">Zinc-finger</keyword>
<keyword evidence="6" id="KW-0862">Zinc</keyword>
<dbReference type="PROSITE" id="PS50805">
    <property type="entry name" value="KRAB"/>
    <property type="match status" value="1"/>
</dbReference>
<feature type="domain" description="KRAB-related" evidence="15">
    <location>
        <begin position="154"/>
        <end position="218"/>
    </location>
</feature>
<dbReference type="SUPFAM" id="SSF57667">
    <property type="entry name" value="beta-beta-alpha zinc fingers"/>
    <property type="match status" value="1"/>
</dbReference>
<keyword evidence="4" id="KW-0677">Repeat</keyword>
<dbReference type="PROSITE" id="PS50806">
    <property type="entry name" value="KRAB_RELATED"/>
    <property type="match status" value="1"/>
</dbReference>
<feature type="compositionally biased region" description="Basic and acidic residues" evidence="12">
    <location>
        <begin position="42"/>
        <end position="52"/>
    </location>
</feature>
<evidence type="ECO:0000256" key="5">
    <source>
        <dbReference type="ARBA" id="ARBA00022771"/>
    </source>
</evidence>
<evidence type="ECO:0000256" key="8">
    <source>
        <dbReference type="ARBA" id="ARBA00023125"/>
    </source>
</evidence>
<dbReference type="InterPro" id="IPR036051">
    <property type="entry name" value="KRAB_dom_sf"/>
</dbReference>
<evidence type="ECO:0000313" key="16">
    <source>
        <dbReference type="Ensembl" id="ENSCPIP00010017424.1"/>
    </source>
</evidence>
<dbReference type="GO" id="GO:0008270">
    <property type="term" value="F:zinc ion binding"/>
    <property type="evidence" value="ECO:0007669"/>
    <property type="project" value="UniProtKB-KW"/>
</dbReference>
<dbReference type="InterPro" id="IPR013087">
    <property type="entry name" value="Znf_C2H2_type"/>
</dbReference>
<dbReference type="InterPro" id="IPR003655">
    <property type="entry name" value="aKRAB"/>
</dbReference>
<dbReference type="GO" id="GO:0005634">
    <property type="term" value="C:nucleus"/>
    <property type="evidence" value="ECO:0007669"/>
    <property type="project" value="UniProtKB-SubCell"/>
</dbReference>